<dbReference type="VEuPathDB" id="FungiDB:PV06_03610"/>
<accession>A0A0D2DQP2</accession>
<dbReference type="AlphaFoldDB" id="A0A0D2DQP2"/>
<feature type="region of interest" description="Disordered" evidence="1">
    <location>
        <begin position="157"/>
        <end position="178"/>
    </location>
</feature>
<feature type="compositionally biased region" description="Basic residues" evidence="1">
    <location>
        <begin position="905"/>
        <end position="914"/>
    </location>
</feature>
<dbReference type="Proteomes" id="UP000053342">
    <property type="component" value="Unassembled WGS sequence"/>
</dbReference>
<dbReference type="HOGENOM" id="CLU_303839_0_0_1"/>
<evidence type="ECO:0000313" key="2">
    <source>
        <dbReference type="EMBL" id="KIW45208.1"/>
    </source>
</evidence>
<feature type="compositionally biased region" description="Polar residues" evidence="1">
    <location>
        <begin position="880"/>
        <end position="889"/>
    </location>
</feature>
<keyword evidence="3" id="KW-1185">Reference proteome</keyword>
<reference evidence="2 3" key="1">
    <citation type="submission" date="2015-01" db="EMBL/GenBank/DDBJ databases">
        <title>The Genome Sequence of Exophiala oligosperma CBS72588.</title>
        <authorList>
            <consortium name="The Broad Institute Genomics Platform"/>
            <person name="Cuomo C."/>
            <person name="de Hoog S."/>
            <person name="Gorbushina A."/>
            <person name="Stielow B."/>
            <person name="Teixiera M."/>
            <person name="Abouelleil A."/>
            <person name="Chapman S.B."/>
            <person name="Priest M."/>
            <person name="Young S.K."/>
            <person name="Wortman J."/>
            <person name="Nusbaum C."/>
            <person name="Birren B."/>
        </authorList>
    </citation>
    <scope>NUCLEOTIDE SEQUENCE [LARGE SCALE GENOMIC DNA]</scope>
    <source>
        <strain evidence="2 3">CBS 72588</strain>
    </source>
</reference>
<gene>
    <name evidence="2" type="ORF">PV06_03610</name>
</gene>
<dbReference type="EMBL" id="KN847334">
    <property type="protein sequence ID" value="KIW45208.1"/>
    <property type="molecule type" value="Genomic_DNA"/>
</dbReference>
<sequence>MLATLHLRKTGTQLHILQICRRQLAVKSDLDTEEACTGSRPLDENWSLGKLLEAETFTLDVLFFHNGFRLETTLLPTLSVLIDYPPHSINMRLRRAITIPTRYEDEDLVAPRSRNGTRPAYPSLLKDQVISFNPDNPPARFPSLPLFASCPSARHQQHDIGAAAKPSTSLENVPMDSRNRHGNIRLLQSGKLIPTKADLAQPPNTHAPRDCSSTTHDFIATSPHTSAHAIQNKSQAPVATLVSKEQSSRSGADHSSALDASPVADGSGLCNTYRNEDAAMWNALPLSLQYQIFSTVARFHPTKHLKQLLGLTEEEFSEINSAASLRNDWSASLSEIWQCARNGTEHIPGFPDDISIDAENFKRLSDYMVFASSFEFAFKSEIRDAERYLLRRGMVCDLLTSWIPDPSEPDGTPYFVRLPAAAESITRIDSLLDPDLSSLRGAQRDEVISQKPPRHRPSIWDHTPVEENIHGKQKPSKGKSNVLGGRSTSEPLHLVLKIQSKDGLARVFKKKQKSSRRRLHPAEFETSLQALPHKRKASQDAGCPTPIKSPRKIDASSKSPATKLVANDINNEHIRHIDANLSRCRTLSLSHDCGHAVTPSSTGLLASDNSALRQASLASQSVRLRSPSYSPIPENEDLESYQALLRNPPRKMKISNACWSAEAHVQRKENQNKFSISPVQDIPHGRDASCATLMPIAPSMNTKHIPSSSSAAIESAVAATPKKPRIILLCKKPKDSSSSRIESSVCSTEQTLTKNQIESCNRESDMTITPHGAQDARVKDTEVGYSSVRRSQRLQAGPRPGQELASGNPSDETSEHVSTESRAKTSVKTSEKKLSLKKETREPDSQLRGPGRPRGPRGPYRKTRERMAKEKQEEAEEAESTSQGDTSLQPHDDLAPPMKSLKKEEKKKKRQGMM</sequence>
<feature type="region of interest" description="Disordered" evidence="1">
    <location>
        <begin position="195"/>
        <end position="219"/>
    </location>
</feature>
<dbReference type="RefSeq" id="XP_016265424.1">
    <property type="nucleotide sequence ID" value="XM_016404419.1"/>
</dbReference>
<evidence type="ECO:0000256" key="1">
    <source>
        <dbReference type="SAM" id="MobiDB-lite"/>
    </source>
</evidence>
<protein>
    <submittedName>
        <fullName evidence="2">Uncharacterized protein</fullName>
    </submittedName>
</protein>
<feature type="region of interest" description="Disordered" evidence="1">
    <location>
        <begin position="758"/>
        <end position="914"/>
    </location>
</feature>
<feature type="compositionally biased region" description="Polar residues" evidence="1">
    <location>
        <begin position="241"/>
        <end position="250"/>
    </location>
</feature>
<name>A0A0D2DQP2_9EURO</name>
<feature type="region of interest" description="Disordered" evidence="1">
    <location>
        <begin position="241"/>
        <end position="261"/>
    </location>
</feature>
<dbReference type="GeneID" id="27355684"/>
<dbReference type="OrthoDB" id="4121287at2759"/>
<organism evidence="2 3">
    <name type="scientific">Exophiala oligosperma</name>
    <dbReference type="NCBI Taxonomy" id="215243"/>
    <lineage>
        <taxon>Eukaryota</taxon>
        <taxon>Fungi</taxon>
        <taxon>Dikarya</taxon>
        <taxon>Ascomycota</taxon>
        <taxon>Pezizomycotina</taxon>
        <taxon>Eurotiomycetes</taxon>
        <taxon>Chaetothyriomycetidae</taxon>
        <taxon>Chaetothyriales</taxon>
        <taxon>Herpotrichiellaceae</taxon>
        <taxon>Exophiala</taxon>
    </lineage>
</organism>
<feature type="compositionally biased region" description="Basic and acidic residues" evidence="1">
    <location>
        <begin position="813"/>
        <end position="845"/>
    </location>
</feature>
<evidence type="ECO:0000313" key="3">
    <source>
        <dbReference type="Proteomes" id="UP000053342"/>
    </source>
</evidence>
<proteinExistence type="predicted"/>
<feature type="region of interest" description="Disordered" evidence="1">
    <location>
        <begin position="532"/>
        <end position="560"/>
    </location>
</feature>
<feature type="region of interest" description="Disordered" evidence="1">
    <location>
        <begin position="467"/>
        <end position="488"/>
    </location>
</feature>